<organism evidence="2 3">
    <name type="scientific">Peribacillus butanolivorans</name>
    <dbReference type="NCBI Taxonomy" id="421767"/>
    <lineage>
        <taxon>Bacteria</taxon>
        <taxon>Bacillati</taxon>
        <taxon>Bacillota</taxon>
        <taxon>Bacilli</taxon>
        <taxon>Bacillales</taxon>
        <taxon>Bacillaceae</taxon>
        <taxon>Peribacillus</taxon>
    </lineage>
</organism>
<dbReference type="Proteomes" id="UP000220106">
    <property type="component" value="Unassembled WGS sequence"/>
</dbReference>
<reference evidence="2 3" key="1">
    <citation type="submission" date="2017-09" db="EMBL/GenBank/DDBJ databases">
        <title>Large-scale bioinformatics analysis of Bacillus genomes uncovers conserved roles of natural products in bacterial physiology.</title>
        <authorList>
            <consortium name="Agbiome Team Llc"/>
            <person name="Bleich R.M."/>
            <person name="Kirk G.J."/>
            <person name="Santa Maria K.C."/>
            <person name="Allen S.E."/>
            <person name="Farag S."/>
            <person name="Shank E.A."/>
            <person name="Bowers A."/>
        </authorList>
    </citation>
    <scope>NUCLEOTIDE SEQUENCE [LARGE SCALE GENOMIC DNA]</scope>
    <source>
        <strain evidence="2 3">AFS003229</strain>
    </source>
</reference>
<evidence type="ECO:0000313" key="3">
    <source>
        <dbReference type="Proteomes" id="UP000220106"/>
    </source>
</evidence>
<proteinExistence type="predicted"/>
<reference evidence="1 4" key="2">
    <citation type="submission" date="2018-07" db="EMBL/GenBank/DDBJ databases">
        <title>The molecular basis for the intramolecular migration of carboxyl group in the catabolism of para-hydroxybenzoate via gentisate.</title>
        <authorList>
            <person name="Zhao H."/>
            <person name="Xu Y."/>
            <person name="Lin S."/>
            <person name="Spain J.C."/>
            <person name="Zhou N.-Y."/>
        </authorList>
    </citation>
    <scope>NUCLEOTIDE SEQUENCE [LARGE SCALE GENOMIC DNA]</scope>
    <source>
        <strain evidence="1 4">PHB-7a</strain>
    </source>
</reference>
<protein>
    <submittedName>
        <fullName evidence="2">Uncharacterized protein</fullName>
    </submittedName>
</protein>
<dbReference type="EMBL" id="CP030926">
    <property type="protein sequence ID" value="AXN39634.1"/>
    <property type="molecule type" value="Genomic_DNA"/>
</dbReference>
<dbReference type="GeneID" id="95399641"/>
<gene>
    <name evidence="2" type="ORF">CN689_15155</name>
    <name evidence="1" type="ORF">DTO10_15500</name>
</gene>
<dbReference type="EMBL" id="NUEQ01000026">
    <property type="protein sequence ID" value="PEJ31973.1"/>
    <property type="molecule type" value="Genomic_DNA"/>
</dbReference>
<sequence>MKKVYFTLFAEHIEFDTDEQKIEKEKLIEYTFFSDSLTREDIEYLFIKIMEIKLDWMDLELNEDRNNIYIIIKLLYPYTNGKKETNIPSGIFSIIEDFVSEKKNIERFETNDIVEDFDEETEGLLIKIKDDSSGIDEILAELRKQNIDFEIITNNVKTTETGAGNTFSEIILYIQNTVLDGVVSGAAWDITKIGFLALISRTGNSGSIDEIRVANIKYKKLLKSIGMRVKMKPKDLVLINSYKNNNETIFEFKGNNSNITVICAEDYTILELNLEEKEINNQEA</sequence>
<dbReference type="KEGG" id="pbut:DTO10_15500"/>
<evidence type="ECO:0000313" key="1">
    <source>
        <dbReference type="EMBL" id="AXN39634.1"/>
    </source>
</evidence>
<keyword evidence="4" id="KW-1185">Reference proteome</keyword>
<accession>A0AAX0S4L9</accession>
<name>A0AAX0S4L9_9BACI</name>
<evidence type="ECO:0000313" key="2">
    <source>
        <dbReference type="EMBL" id="PEJ31973.1"/>
    </source>
</evidence>
<dbReference type="AlphaFoldDB" id="A0AAX0S4L9"/>
<dbReference type="Proteomes" id="UP000260457">
    <property type="component" value="Chromosome"/>
</dbReference>
<dbReference type="RefSeq" id="WP_098176485.1">
    <property type="nucleotide sequence ID" value="NZ_CP030926.1"/>
</dbReference>
<evidence type="ECO:0000313" key="4">
    <source>
        <dbReference type="Proteomes" id="UP000260457"/>
    </source>
</evidence>